<keyword evidence="6" id="KW-1015">Disulfide bond</keyword>
<keyword evidence="3 7" id="KW-0378">Hydrolase</keyword>
<keyword evidence="2 8" id="KW-0732">Signal</keyword>
<evidence type="ECO:0000256" key="8">
    <source>
        <dbReference type="SAM" id="SignalP"/>
    </source>
</evidence>
<evidence type="ECO:0000313" key="10">
    <source>
        <dbReference type="Proteomes" id="UP001652624"/>
    </source>
</evidence>
<keyword evidence="4 7" id="KW-0720">Serine protease</keyword>
<dbReference type="GeneID" id="132533472"/>
<dbReference type="PROSITE" id="PS00135">
    <property type="entry name" value="TRYPSIN_SER"/>
    <property type="match status" value="1"/>
</dbReference>
<evidence type="ECO:0000256" key="2">
    <source>
        <dbReference type="ARBA" id="ARBA00022729"/>
    </source>
</evidence>
<proteinExistence type="predicted"/>
<name>A0ABM3W3U8_ERIEU</name>
<evidence type="ECO:0000256" key="4">
    <source>
        <dbReference type="ARBA" id="ARBA00022825"/>
    </source>
</evidence>
<sequence length="252" mass="28250">MHLLLLLLPLLPACFLPPRTQAGQIIGGHEARPHSRPYMAYLNISEQMFYTLCGGFLIRKDFLLTAAHCQGSSYKIILGAHDIQKKEKTQQVISVSRAIPHPDYNSKNFSNDIMLLKLAKKVKMTSAVKPLKLPNPRDRVRPGQVCSVAGWGRTSARWKKYPDTLQEVKLTLLEDEECGSRFRNHYNNAIQLCAGDPNDDKASFQGDSGGPLVCNNMAQGIVSFGRKDGTPPRVYTKISSFLPWIKKTMRSH</sequence>
<dbReference type="InterPro" id="IPR033116">
    <property type="entry name" value="TRYPSIN_SER"/>
</dbReference>
<dbReference type="PROSITE" id="PS00134">
    <property type="entry name" value="TRYPSIN_HIS"/>
    <property type="match status" value="1"/>
</dbReference>
<evidence type="ECO:0000259" key="9">
    <source>
        <dbReference type="PROSITE" id="PS50240"/>
    </source>
</evidence>
<accession>A0ABM3W3U8</accession>
<evidence type="ECO:0000256" key="1">
    <source>
        <dbReference type="ARBA" id="ARBA00022670"/>
    </source>
</evidence>
<keyword evidence="5" id="KW-0865">Zymogen</keyword>
<protein>
    <submittedName>
        <fullName evidence="11">Granzyme B(G,H)-like</fullName>
    </submittedName>
</protein>
<dbReference type="RefSeq" id="XP_060031247.1">
    <property type="nucleotide sequence ID" value="XM_060175264.1"/>
</dbReference>
<dbReference type="PRINTS" id="PR00722">
    <property type="entry name" value="CHYMOTRYPSIN"/>
</dbReference>
<evidence type="ECO:0000256" key="6">
    <source>
        <dbReference type="ARBA" id="ARBA00023157"/>
    </source>
</evidence>
<dbReference type="PANTHER" id="PTHR24271:SF81">
    <property type="entry name" value="GRANZYME B"/>
    <property type="match status" value="1"/>
</dbReference>
<feature type="chain" id="PRO_5047000936" evidence="8">
    <location>
        <begin position="23"/>
        <end position="252"/>
    </location>
</feature>
<evidence type="ECO:0000256" key="7">
    <source>
        <dbReference type="RuleBase" id="RU363034"/>
    </source>
</evidence>
<evidence type="ECO:0000256" key="5">
    <source>
        <dbReference type="ARBA" id="ARBA00023145"/>
    </source>
</evidence>
<dbReference type="InterPro" id="IPR043504">
    <property type="entry name" value="Peptidase_S1_PA_chymotrypsin"/>
</dbReference>
<evidence type="ECO:0000256" key="3">
    <source>
        <dbReference type="ARBA" id="ARBA00022801"/>
    </source>
</evidence>
<dbReference type="Gene3D" id="2.40.10.10">
    <property type="entry name" value="Trypsin-like serine proteases"/>
    <property type="match status" value="2"/>
</dbReference>
<feature type="domain" description="Peptidase S1" evidence="9">
    <location>
        <begin position="25"/>
        <end position="250"/>
    </location>
</feature>
<feature type="signal peptide" evidence="8">
    <location>
        <begin position="1"/>
        <end position="22"/>
    </location>
</feature>
<dbReference type="PANTHER" id="PTHR24271">
    <property type="entry name" value="KALLIKREIN-RELATED"/>
    <property type="match status" value="1"/>
</dbReference>
<gene>
    <name evidence="11" type="primary">LOC132533472</name>
</gene>
<dbReference type="SMART" id="SM00020">
    <property type="entry name" value="Tryp_SPc"/>
    <property type="match status" value="1"/>
</dbReference>
<dbReference type="Pfam" id="PF00089">
    <property type="entry name" value="Trypsin"/>
    <property type="match status" value="1"/>
</dbReference>
<dbReference type="Proteomes" id="UP001652624">
    <property type="component" value="Chromosome 16"/>
</dbReference>
<dbReference type="CDD" id="cd00190">
    <property type="entry name" value="Tryp_SPc"/>
    <property type="match status" value="1"/>
</dbReference>
<keyword evidence="1 7" id="KW-0645">Protease</keyword>
<dbReference type="PROSITE" id="PS50240">
    <property type="entry name" value="TRYPSIN_DOM"/>
    <property type="match status" value="1"/>
</dbReference>
<dbReference type="InterPro" id="IPR009003">
    <property type="entry name" value="Peptidase_S1_PA"/>
</dbReference>
<evidence type="ECO:0000313" key="11">
    <source>
        <dbReference type="RefSeq" id="XP_060031247.1"/>
    </source>
</evidence>
<dbReference type="InterPro" id="IPR001254">
    <property type="entry name" value="Trypsin_dom"/>
</dbReference>
<dbReference type="InterPro" id="IPR018114">
    <property type="entry name" value="TRYPSIN_HIS"/>
</dbReference>
<organism evidence="10 11">
    <name type="scientific">Erinaceus europaeus</name>
    <name type="common">Western European hedgehog</name>
    <dbReference type="NCBI Taxonomy" id="9365"/>
    <lineage>
        <taxon>Eukaryota</taxon>
        <taxon>Metazoa</taxon>
        <taxon>Chordata</taxon>
        <taxon>Craniata</taxon>
        <taxon>Vertebrata</taxon>
        <taxon>Euteleostomi</taxon>
        <taxon>Mammalia</taxon>
        <taxon>Eutheria</taxon>
        <taxon>Laurasiatheria</taxon>
        <taxon>Eulipotyphla</taxon>
        <taxon>Erinaceidae</taxon>
        <taxon>Erinaceinae</taxon>
        <taxon>Erinaceus</taxon>
    </lineage>
</organism>
<reference evidence="11" key="1">
    <citation type="submission" date="2025-08" db="UniProtKB">
        <authorList>
            <consortium name="RefSeq"/>
        </authorList>
    </citation>
    <scope>IDENTIFICATION</scope>
</reference>
<dbReference type="SUPFAM" id="SSF50494">
    <property type="entry name" value="Trypsin-like serine proteases"/>
    <property type="match status" value="1"/>
</dbReference>
<dbReference type="InterPro" id="IPR001314">
    <property type="entry name" value="Peptidase_S1A"/>
</dbReference>
<keyword evidence="10" id="KW-1185">Reference proteome</keyword>